<proteinExistence type="predicted"/>
<evidence type="ECO:0000313" key="2">
    <source>
        <dbReference type="Proteomes" id="UP000814128"/>
    </source>
</evidence>
<gene>
    <name evidence="1" type="ORF">K488DRAFT_79417</name>
</gene>
<evidence type="ECO:0000313" key="1">
    <source>
        <dbReference type="EMBL" id="KAI0030818.1"/>
    </source>
</evidence>
<dbReference type="EMBL" id="MU273604">
    <property type="protein sequence ID" value="KAI0030818.1"/>
    <property type="molecule type" value="Genomic_DNA"/>
</dbReference>
<dbReference type="Proteomes" id="UP000814128">
    <property type="component" value="Unassembled WGS sequence"/>
</dbReference>
<reference evidence="1" key="1">
    <citation type="submission" date="2021-02" db="EMBL/GenBank/DDBJ databases">
        <authorList>
            <consortium name="DOE Joint Genome Institute"/>
            <person name="Ahrendt S."/>
            <person name="Looney B.P."/>
            <person name="Miyauchi S."/>
            <person name="Morin E."/>
            <person name="Drula E."/>
            <person name="Courty P.E."/>
            <person name="Chicoki N."/>
            <person name="Fauchery L."/>
            <person name="Kohler A."/>
            <person name="Kuo A."/>
            <person name="Labutti K."/>
            <person name="Pangilinan J."/>
            <person name="Lipzen A."/>
            <person name="Riley R."/>
            <person name="Andreopoulos W."/>
            <person name="He G."/>
            <person name="Johnson J."/>
            <person name="Barry K.W."/>
            <person name="Grigoriev I.V."/>
            <person name="Nagy L."/>
            <person name="Hibbett D."/>
            <person name="Henrissat B."/>
            <person name="Matheny P.B."/>
            <person name="Labbe J."/>
            <person name="Martin F."/>
        </authorList>
    </citation>
    <scope>NUCLEOTIDE SEQUENCE</scope>
    <source>
        <strain evidence="1">EC-137</strain>
    </source>
</reference>
<sequence length="777" mass="83786">MSIGSLFSFKRAPFVLPPETLATIGRKEAAANANPFNVEKELELLRAYANLSHQEGWNLIISRWERISEFNPSSPILRSDDAFTLYLHALSNTGKEASISSATTRRDQLLTQHHAALPQRPAEEPVSAPSEQSPPVAPVAEAEALFPATESIPSASSQAKDSTTPVSAPTSSAPLSTSERIAESVLAGKTLQSVVPEVKPEVAAAPAASATGSAPGSGATGSPIHVVVNEPKGAWKGKLFRGIATAVAAALIILTFLSYFLEGAGIARQEKGPSEFEPGKEQKPVKFADVHGVDEAKDELKDVVAFLRDPTSFNALGGKLPKGVLLTGPPGTGKTMLARAVAGEAGVPFLFASASEFEEMYVGVGAKRVRELFEQARKKQPAIIFIDEIDAIGGKRRMDDRQYLKQTLNQLLVEMDGFQQADGVIVMAATNFPESLDKALVRPGRFDRHIAVPLPDVKGRAQIFQQYLKDIVCGPDVDPSKLARGTPGFSGADLQNMVNQAAIQATKEGSKQVLQKHMDWARDRIIMGAERRSMAINDEVKKVTAYHEGGHALAAMYTKGAMPLHKVTCMPRGHSLGHTSQLPKDDRYSVSLTEFMAEIDVSMGGRVAEEMIFGPENVTSGASSDIVSATRVATAMVKRWGFSDKIGRVYLDERTEPISEEKRMQIEEEVKRIVHEGEQRVRALLKSREVELHRLANALLEHETLSEDEVMKVVRGEKLPKITEVIKDELEKVVPPPPPAPIPQPPTPAPKGKPLPAPVGKPAPTPSAPSAPSSPDS</sequence>
<name>A0ACB8QGJ4_9AGAM</name>
<organism evidence="1 2">
    <name type="scientific">Vararia minispora EC-137</name>
    <dbReference type="NCBI Taxonomy" id="1314806"/>
    <lineage>
        <taxon>Eukaryota</taxon>
        <taxon>Fungi</taxon>
        <taxon>Dikarya</taxon>
        <taxon>Basidiomycota</taxon>
        <taxon>Agaricomycotina</taxon>
        <taxon>Agaricomycetes</taxon>
        <taxon>Russulales</taxon>
        <taxon>Lachnocladiaceae</taxon>
        <taxon>Vararia</taxon>
    </lineage>
</organism>
<protein>
    <submittedName>
        <fullName evidence="1">ATP-dependent peptidase</fullName>
    </submittedName>
</protein>
<accession>A0ACB8QGJ4</accession>
<comment type="caution">
    <text evidence="1">The sequence shown here is derived from an EMBL/GenBank/DDBJ whole genome shotgun (WGS) entry which is preliminary data.</text>
</comment>
<keyword evidence="2" id="KW-1185">Reference proteome</keyword>
<reference evidence="1" key="2">
    <citation type="journal article" date="2022" name="New Phytol.">
        <title>Evolutionary transition to the ectomycorrhizal habit in the genomes of a hyperdiverse lineage of mushroom-forming fungi.</title>
        <authorList>
            <person name="Looney B."/>
            <person name="Miyauchi S."/>
            <person name="Morin E."/>
            <person name="Drula E."/>
            <person name="Courty P.E."/>
            <person name="Kohler A."/>
            <person name="Kuo A."/>
            <person name="LaButti K."/>
            <person name="Pangilinan J."/>
            <person name="Lipzen A."/>
            <person name="Riley R."/>
            <person name="Andreopoulos W."/>
            <person name="He G."/>
            <person name="Johnson J."/>
            <person name="Nolan M."/>
            <person name="Tritt A."/>
            <person name="Barry K.W."/>
            <person name="Grigoriev I.V."/>
            <person name="Nagy L.G."/>
            <person name="Hibbett D."/>
            <person name="Henrissat B."/>
            <person name="Matheny P.B."/>
            <person name="Labbe J."/>
            <person name="Martin F.M."/>
        </authorList>
    </citation>
    <scope>NUCLEOTIDE SEQUENCE</scope>
    <source>
        <strain evidence="1">EC-137</strain>
    </source>
</reference>